<evidence type="ECO:0000256" key="7">
    <source>
        <dbReference type="ARBA" id="ARBA00023098"/>
    </source>
</evidence>
<evidence type="ECO:0000256" key="8">
    <source>
        <dbReference type="ARBA" id="ARBA00023136"/>
    </source>
</evidence>
<comment type="caution">
    <text evidence="13">The sequence shown here is derived from an EMBL/GenBank/DDBJ whole genome shotgun (WGS) entry which is preliminary data.</text>
</comment>
<proteinExistence type="inferred from homology"/>
<keyword evidence="4 11" id="KW-0808">Transferase</keyword>
<name>A0ABU8RIX5_9ACTN</name>
<sequence length="236" mass="25105">MSGSGAARGGAPSGPPGAVRTAGPTDVDTDRVLTVPNAISLARLLLVPVFAVLVVTERDGWALVVLAVSGASDYVDGYLARRWHQTSALGRVLDPAADRLYIAVTLVGLAWRDIVPWWLVVLIALRDVVLAGTVPVLQRHGYGTLEVHYLGKAATFCLLYAFPLILLGQVDGTVGAVAEPLGWAFAWWGTGLYWWAGLQYVHQVRLLVRDDPGTPAVAPAGPASREAEGDRPGERP</sequence>
<evidence type="ECO:0000256" key="3">
    <source>
        <dbReference type="ARBA" id="ARBA00022516"/>
    </source>
</evidence>
<comment type="similarity">
    <text evidence="2 11">Belongs to the CDP-alcohol phosphatidyltransferase class-I family.</text>
</comment>
<feature type="compositionally biased region" description="Gly residues" evidence="12">
    <location>
        <begin position="1"/>
        <end position="12"/>
    </location>
</feature>
<evidence type="ECO:0000256" key="6">
    <source>
        <dbReference type="ARBA" id="ARBA00022989"/>
    </source>
</evidence>
<dbReference type="Pfam" id="PF01066">
    <property type="entry name" value="CDP-OH_P_transf"/>
    <property type="match status" value="1"/>
</dbReference>
<reference evidence="13 14" key="1">
    <citation type="journal article" date="2017" name="Int. J. Syst. Evol. Microbiol.">
        <title>Pseudokineococcus basanitobsidens sp. nov., isolated from volcanic rock.</title>
        <authorList>
            <person name="Lee D.W."/>
            <person name="Park M.Y."/>
            <person name="Kim J.J."/>
            <person name="Kim B.S."/>
        </authorList>
    </citation>
    <scope>NUCLEOTIDE SEQUENCE [LARGE SCALE GENOMIC DNA]</scope>
    <source>
        <strain evidence="13 14">DSM 103726</strain>
    </source>
</reference>
<evidence type="ECO:0000256" key="2">
    <source>
        <dbReference type="ARBA" id="ARBA00010441"/>
    </source>
</evidence>
<evidence type="ECO:0000256" key="1">
    <source>
        <dbReference type="ARBA" id="ARBA00004141"/>
    </source>
</evidence>
<keyword evidence="8" id="KW-0472">Membrane</keyword>
<evidence type="ECO:0000313" key="14">
    <source>
        <dbReference type="Proteomes" id="UP001387100"/>
    </source>
</evidence>
<dbReference type="PROSITE" id="PS00379">
    <property type="entry name" value="CDP_ALCOHOL_P_TRANSF"/>
    <property type="match status" value="1"/>
</dbReference>
<keyword evidence="6" id="KW-1133">Transmembrane helix</keyword>
<dbReference type="GO" id="GO:0016740">
    <property type="term" value="F:transferase activity"/>
    <property type="evidence" value="ECO:0007669"/>
    <property type="project" value="UniProtKB-KW"/>
</dbReference>
<evidence type="ECO:0000313" key="13">
    <source>
        <dbReference type="EMBL" id="MEJ5945040.1"/>
    </source>
</evidence>
<evidence type="ECO:0000256" key="5">
    <source>
        <dbReference type="ARBA" id="ARBA00022692"/>
    </source>
</evidence>
<keyword evidence="5" id="KW-0812">Transmembrane</keyword>
<feature type="region of interest" description="Disordered" evidence="12">
    <location>
        <begin position="1"/>
        <end position="25"/>
    </location>
</feature>
<evidence type="ECO:0000256" key="11">
    <source>
        <dbReference type="RuleBase" id="RU003750"/>
    </source>
</evidence>
<feature type="compositionally biased region" description="Basic and acidic residues" evidence="12">
    <location>
        <begin position="225"/>
        <end position="236"/>
    </location>
</feature>
<dbReference type="Gene3D" id="1.20.120.1760">
    <property type="match status" value="1"/>
</dbReference>
<keyword evidence="10" id="KW-1208">Phospholipid metabolism</keyword>
<dbReference type="InterPro" id="IPR043130">
    <property type="entry name" value="CDP-OH_PTrfase_TM_dom"/>
</dbReference>
<gene>
    <name evidence="13" type="ORF">WDZ17_06980</name>
</gene>
<feature type="region of interest" description="Disordered" evidence="12">
    <location>
        <begin position="213"/>
        <end position="236"/>
    </location>
</feature>
<dbReference type="InterPro" id="IPR000462">
    <property type="entry name" value="CDP-OH_P_trans"/>
</dbReference>
<dbReference type="EMBL" id="JBBIAA010000005">
    <property type="protein sequence ID" value="MEJ5945040.1"/>
    <property type="molecule type" value="Genomic_DNA"/>
</dbReference>
<dbReference type="InterPro" id="IPR050324">
    <property type="entry name" value="CDP-alcohol_PTase-I"/>
</dbReference>
<evidence type="ECO:0000256" key="4">
    <source>
        <dbReference type="ARBA" id="ARBA00022679"/>
    </source>
</evidence>
<keyword evidence="14" id="KW-1185">Reference proteome</keyword>
<dbReference type="PANTHER" id="PTHR14269:SF62">
    <property type="entry name" value="CDP-DIACYLGLYCEROL--GLYCEROL-3-PHOSPHATE 3-PHOSPHATIDYLTRANSFERASE 1, CHLOROPLASTIC"/>
    <property type="match status" value="1"/>
</dbReference>
<accession>A0ABU8RIX5</accession>
<keyword evidence="9" id="KW-0594">Phospholipid biosynthesis</keyword>
<evidence type="ECO:0000256" key="9">
    <source>
        <dbReference type="ARBA" id="ARBA00023209"/>
    </source>
</evidence>
<keyword evidence="7" id="KW-0443">Lipid metabolism</keyword>
<dbReference type="Proteomes" id="UP001387100">
    <property type="component" value="Unassembled WGS sequence"/>
</dbReference>
<protein>
    <submittedName>
        <fullName evidence="13">CDP-alcohol phosphatidyltransferase family protein</fullName>
        <ecNumber evidence="13">2.7.8.-</ecNumber>
    </submittedName>
</protein>
<feature type="compositionally biased region" description="Low complexity" evidence="12">
    <location>
        <begin position="213"/>
        <end position="223"/>
    </location>
</feature>
<comment type="subcellular location">
    <subcellularLocation>
        <location evidence="1">Membrane</location>
        <topology evidence="1">Multi-pass membrane protein</topology>
    </subcellularLocation>
</comment>
<keyword evidence="3" id="KW-0444">Lipid biosynthesis</keyword>
<dbReference type="PANTHER" id="PTHR14269">
    <property type="entry name" value="CDP-DIACYLGLYCEROL--GLYCEROL-3-PHOSPHATE 3-PHOSPHATIDYLTRANSFERASE-RELATED"/>
    <property type="match status" value="1"/>
</dbReference>
<evidence type="ECO:0000256" key="12">
    <source>
        <dbReference type="SAM" id="MobiDB-lite"/>
    </source>
</evidence>
<dbReference type="InterPro" id="IPR048254">
    <property type="entry name" value="CDP_ALCOHOL_P_TRANSF_CS"/>
</dbReference>
<evidence type="ECO:0000256" key="10">
    <source>
        <dbReference type="ARBA" id="ARBA00023264"/>
    </source>
</evidence>
<dbReference type="EC" id="2.7.8.-" evidence="13"/>
<organism evidence="13 14">
    <name type="scientific">Pseudokineococcus basanitobsidens</name>
    <dbReference type="NCBI Taxonomy" id="1926649"/>
    <lineage>
        <taxon>Bacteria</taxon>
        <taxon>Bacillati</taxon>
        <taxon>Actinomycetota</taxon>
        <taxon>Actinomycetes</taxon>
        <taxon>Kineosporiales</taxon>
        <taxon>Kineosporiaceae</taxon>
        <taxon>Pseudokineococcus</taxon>
    </lineage>
</organism>